<dbReference type="KEGG" id="mgin:FRZ54_09895"/>
<feature type="transmembrane region" description="Helical" evidence="1">
    <location>
        <begin position="454"/>
        <end position="475"/>
    </location>
</feature>
<proteinExistence type="predicted"/>
<protein>
    <submittedName>
        <fullName evidence="2">Uncharacterized protein</fullName>
    </submittedName>
</protein>
<feature type="transmembrane region" description="Helical" evidence="1">
    <location>
        <begin position="17"/>
        <end position="34"/>
    </location>
</feature>
<keyword evidence="3" id="KW-1185">Reference proteome</keyword>
<evidence type="ECO:0000313" key="3">
    <source>
        <dbReference type="Proteomes" id="UP000321479"/>
    </source>
</evidence>
<dbReference type="AlphaFoldDB" id="A0A5B8UWV4"/>
<accession>A0A5B8UWV4</accession>
<dbReference type="EMBL" id="CP042436">
    <property type="protein sequence ID" value="QEC62876.1"/>
    <property type="molecule type" value="Genomic_DNA"/>
</dbReference>
<dbReference type="Proteomes" id="UP000321479">
    <property type="component" value="Chromosome"/>
</dbReference>
<reference evidence="2 3" key="1">
    <citation type="journal article" date="2017" name="Curr. Microbiol.">
        <title>Mucilaginibacter ginsenosidivorans sp. nov., Isolated from Soil of Ginseng Field.</title>
        <authorList>
            <person name="Kim M.M."/>
            <person name="Siddiqi M.Z."/>
            <person name="Im W.T."/>
        </authorList>
    </citation>
    <scope>NUCLEOTIDE SEQUENCE [LARGE SCALE GENOMIC DNA]</scope>
    <source>
        <strain evidence="2 3">Gsoil 3017</strain>
    </source>
</reference>
<evidence type="ECO:0000256" key="1">
    <source>
        <dbReference type="SAM" id="Phobius"/>
    </source>
</evidence>
<evidence type="ECO:0000313" key="2">
    <source>
        <dbReference type="EMBL" id="QEC62876.1"/>
    </source>
</evidence>
<keyword evidence="1" id="KW-0472">Membrane</keyword>
<dbReference type="RefSeq" id="WP_147031453.1">
    <property type="nucleotide sequence ID" value="NZ_CP042436.1"/>
</dbReference>
<gene>
    <name evidence="2" type="ORF">FRZ54_09895</name>
</gene>
<name>A0A5B8UWV4_9SPHI</name>
<keyword evidence="1" id="KW-1133">Transmembrane helix</keyword>
<sequence length="506" mass="57331">MIPSAAGQKTLTVLKKYGLFLCLPVFLFIAYSYTSGHRPQYKATAKIELNGISPDEAIDDIRSKPLLQKALDRLGYRISYYNTRDEDHEINGDSLPVKIVFSQFNTIDDDIVLTFKTASPNTFTLTHGDTIAYEEFNKPAKTYYGTFKVTHREGTAYQDASFLFRLHDPVELIDRYYNSLQVKAEDDAKVLSVSAASGTPKKSAALVNKLLQLYGGTKHSIPATGKIEQPEKEKNAPEVQRADAEKIAKNITMLREKAARLRHQVGLLTPKAQKPVIDSEQMHAYDAIQMDVFKAIMPYMRKPVDQFVQVPYIDEIYDMELKKELTAYNAMQLRKQRALANPEQNKIRLDTFDNKMMFLQSEIVDNITFLRQQHSPDAVVEHHGNPSLLKAKKDSLDDIITEITKEKRQYAAIHTTPVPVQHTQQKAHSAISRPGLVVLDKPESNIEYVAEDPFWVYAIAVFAGLLIPLTVLVISNNRYNARLTRRANAQTLAEKLNDLFAVKQID</sequence>
<keyword evidence="1" id="KW-0812">Transmembrane</keyword>
<organism evidence="2 3">
    <name type="scientific">Mucilaginibacter ginsenosidivorans</name>
    <dbReference type="NCBI Taxonomy" id="398053"/>
    <lineage>
        <taxon>Bacteria</taxon>
        <taxon>Pseudomonadati</taxon>
        <taxon>Bacteroidota</taxon>
        <taxon>Sphingobacteriia</taxon>
        <taxon>Sphingobacteriales</taxon>
        <taxon>Sphingobacteriaceae</taxon>
        <taxon>Mucilaginibacter</taxon>
    </lineage>
</organism>